<keyword evidence="2" id="KW-1185">Reference proteome</keyword>
<sequence length="240" mass="26881">MNWTETNEVAADLDPHLLEDVVDGIPPSQSDHYWGYIPTPSFEPSIPQAHPGLYHLFQDSYQMNESHGAPLESQIQSMPPAHAAGPLEALLPPYEPYQSHQEDFTPQLHTPSTNRPTKHFAYKCEWVSTDGQVCDMHFASDKNSIFRHLVERHQVHRVGTSLCRWGGVCRALHHDTIARHVMAHVQIKWACSSCNYIATRPDAVKKHINGSTSQCLGAYIGEVRGTNALILDVSPFARGQ</sequence>
<proteinExistence type="predicted"/>
<protein>
    <submittedName>
        <fullName evidence="1">Uncharacterized protein</fullName>
    </submittedName>
</protein>
<dbReference type="Proteomes" id="UP000790377">
    <property type="component" value="Unassembled WGS sequence"/>
</dbReference>
<evidence type="ECO:0000313" key="2">
    <source>
        <dbReference type="Proteomes" id="UP000790377"/>
    </source>
</evidence>
<evidence type="ECO:0000313" key="1">
    <source>
        <dbReference type="EMBL" id="KAH7905977.1"/>
    </source>
</evidence>
<comment type="caution">
    <text evidence="1">The sequence shown here is derived from an EMBL/GenBank/DDBJ whole genome shotgun (WGS) entry which is preliminary data.</text>
</comment>
<organism evidence="1 2">
    <name type="scientific">Hygrophoropsis aurantiaca</name>
    <dbReference type="NCBI Taxonomy" id="72124"/>
    <lineage>
        <taxon>Eukaryota</taxon>
        <taxon>Fungi</taxon>
        <taxon>Dikarya</taxon>
        <taxon>Basidiomycota</taxon>
        <taxon>Agaricomycotina</taxon>
        <taxon>Agaricomycetes</taxon>
        <taxon>Agaricomycetidae</taxon>
        <taxon>Boletales</taxon>
        <taxon>Coniophorineae</taxon>
        <taxon>Hygrophoropsidaceae</taxon>
        <taxon>Hygrophoropsis</taxon>
    </lineage>
</organism>
<reference evidence="1" key="1">
    <citation type="journal article" date="2021" name="New Phytol.">
        <title>Evolutionary innovations through gain and loss of genes in the ectomycorrhizal Boletales.</title>
        <authorList>
            <person name="Wu G."/>
            <person name="Miyauchi S."/>
            <person name="Morin E."/>
            <person name="Kuo A."/>
            <person name="Drula E."/>
            <person name="Varga T."/>
            <person name="Kohler A."/>
            <person name="Feng B."/>
            <person name="Cao Y."/>
            <person name="Lipzen A."/>
            <person name="Daum C."/>
            <person name="Hundley H."/>
            <person name="Pangilinan J."/>
            <person name="Johnson J."/>
            <person name="Barry K."/>
            <person name="LaButti K."/>
            <person name="Ng V."/>
            <person name="Ahrendt S."/>
            <person name="Min B."/>
            <person name="Choi I.G."/>
            <person name="Park H."/>
            <person name="Plett J.M."/>
            <person name="Magnuson J."/>
            <person name="Spatafora J.W."/>
            <person name="Nagy L.G."/>
            <person name="Henrissat B."/>
            <person name="Grigoriev I.V."/>
            <person name="Yang Z.L."/>
            <person name="Xu J."/>
            <person name="Martin F.M."/>
        </authorList>
    </citation>
    <scope>NUCLEOTIDE SEQUENCE</scope>
    <source>
        <strain evidence="1">ATCC 28755</strain>
    </source>
</reference>
<name>A0ACB7ZZ48_9AGAM</name>
<accession>A0ACB7ZZ48</accession>
<gene>
    <name evidence="1" type="ORF">BJ138DRAFT_1163709</name>
</gene>
<dbReference type="EMBL" id="MU268090">
    <property type="protein sequence ID" value="KAH7905977.1"/>
    <property type="molecule type" value="Genomic_DNA"/>
</dbReference>